<feature type="transmembrane region" description="Helical" evidence="1">
    <location>
        <begin position="356"/>
        <end position="376"/>
    </location>
</feature>
<keyword evidence="3" id="KW-1185">Reference proteome</keyword>
<reference evidence="2 3" key="1">
    <citation type="submission" date="2023-08" db="EMBL/GenBank/DDBJ databases">
        <title>Helicovermis profunda gen. nov., sp. nov., a novel mesophilic, fermentative bacterium within the Bacillota from a deep-sea hydrothermal vent chimney.</title>
        <authorList>
            <person name="Miyazaki U."/>
            <person name="Mizutani D."/>
            <person name="Hashimoto Y."/>
            <person name="Tame A."/>
            <person name="Sawayama S."/>
            <person name="Miyazaki J."/>
            <person name="Takai K."/>
            <person name="Nakagawa S."/>
        </authorList>
    </citation>
    <scope>NUCLEOTIDE SEQUENCE [LARGE SCALE GENOMIC DNA]</scope>
    <source>
        <strain evidence="2 3">S502</strain>
    </source>
</reference>
<sequence length="380" mass="43426">MKKSAKQMIAMRTIYSIFKTFVLIFVNIYLWKSGKDIKSVAIFNIFNYIGATISFYAANRVAVKNNKYNYIFSSMSFIGLFLLAVILGTDLSKYAIIIGFLGGFGDGFFFFNLNTFQALELDKDEIDQFMSMMGVFSKFTNIAAPIITGVIIELYGFKFMVIILIILVMIQFVLSLMMPSNRIKTVGKINFNKLKTRKNFRKILLTHSIRAPYSQFTILANSVFIFTFVGSESIMGMLNSIFSVASIILFVTYRYMQRFYSKRKLMFIGAIGHSLAMLVLFKASFITFVIYSVAISFGTAFFSTPLTGIQVHTAKKYSETQEEMLGNLMSRVIMLTLGRSSFYLLILLFYKDLNSNIFIVFVLYNMISPLISYFLVKDEI</sequence>
<organism evidence="2 3">
    <name type="scientific">Helicovermis profundi</name>
    <dbReference type="NCBI Taxonomy" id="3065157"/>
    <lineage>
        <taxon>Bacteria</taxon>
        <taxon>Bacillati</taxon>
        <taxon>Bacillota</taxon>
        <taxon>Clostridia</taxon>
        <taxon>Helicovermis</taxon>
    </lineage>
</organism>
<keyword evidence="1" id="KW-0812">Transmembrane</keyword>
<accession>A0AAU9EUS6</accession>
<name>A0AAU9EUS6_9FIRM</name>
<dbReference type="PANTHER" id="PTHR23526">
    <property type="entry name" value="INTEGRAL MEMBRANE TRANSPORT PROTEIN-RELATED"/>
    <property type="match status" value="1"/>
</dbReference>
<feature type="transmembrane region" description="Helical" evidence="1">
    <location>
        <begin position="204"/>
        <end position="228"/>
    </location>
</feature>
<dbReference type="PANTHER" id="PTHR23526:SF2">
    <property type="entry name" value="MAJOR FACILITATOR SUPERFAMILY (MFS) PROFILE DOMAIN-CONTAINING PROTEIN"/>
    <property type="match status" value="1"/>
</dbReference>
<dbReference type="KEGG" id="hprf:HLPR_11660"/>
<feature type="transmembrane region" description="Helical" evidence="1">
    <location>
        <begin position="332"/>
        <end position="350"/>
    </location>
</feature>
<feature type="transmembrane region" description="Helical" evidence="1">
    <location>
        <begin position="94"/>
        <end position="114"/>
    </location>
</feature>
<feature type="transmembrane region" description="Helical" evidence="1">
    <location>
        <begin position="70"/>
        <end position="88"/>
    </location>
</feature>
<keyword evidence="1" id="KW-0472">Membrane</keyword>
<feature type="transmembrane region" description="Helical" evidence="1">
    <location>
        <begin position="12"/>
        <end position="31"/>
    </location>
</feature>
<feature type="transmembrane region" description="Helical" evidence="1">
    <location>
        <begin position="289"/>
        <end position="311"/>
    </location>
</feature>
<evidence type="ECO:0000313" key="3">
    <source>
        <dbReference type="Proteomes" id="UP001321786"/>
    </source>
</evidence>
<feature type="transmembrane region" description="Helical" evidence="1">
    <location>
        <begin position="161"/>
        <end position="183"/>
    </location>
</feature>
<evidence type="ECO:0000256" key="1">
    <source>
        <dbReference type="SAM" id="Phobius"/>
    </source>
</evidence>
<keyword evidence="1" id="KW-1133">Transmembrane helix</keyword>
<evidence type="ECO:0000313" key="2">
    <source>
        <dbReference type="EMBL" id="BEP28835.1"/>
    </source>
</evidence>
<dbReference type="EMBL" id="AP028654">
    <property type="protein sequence ID" value="BEP28835.1"/>
    <property type="molecule type" value="Genomic_DNA"/>
</dbReference>
<dbReference type="RefSeq" id="WP_338537141.1">
    <property type="nucleotide sequence ID" value="NZ_AP028654.1"/>
</dbReference>
<gene>
    <name evidence="2" type="ORF">HLPR_11660</name>
</gene>
<dbReference type="InterPro" id="IPR052528">
    <property type="entry name" value="Sugar_transport-like"/>
</dbReference>
<feature type="transmembrane region" description="Helical" evidence="1">
    <location>
        <begin position="234"/>
        <end position="253"/>
    </location>
</feature>
<feature type="transmembrane region" description="Helical" evidence="1">
    <location>
        <begin position="37"/>
        <end position="58"/>
    </location>
</feature>
<proteinExistence type="predicted"/>
<dbReference type="Gene3D" id="1.20.1250.20">
    <property type="entry name" value="MFS general substrate transporter like domains"/>
    <property type="match status" value="2"/>
</dbReference>
<dbReference type="InterPro" id="IPR036259">
    <property type="entry name" value="MFS_trans_sf"/>
</dbReference>
<dbReference type="SUPFAM" id="SSF103473">
    <property type="entry name" value="MFS general substrate transporter"/>
    <property type="match status" value="1"/>
</dbReference>
<dbReference type="AlphaFoldDB" id="A0AAU9EUS6"/>
<feature type="transmembrane region" description="Helical" evidence="1">
    <location>
        <begin position="135"/>
        <end position="155"/>
    </location>
</feature>
<dbReference type="Proteomes" id="UP001321786">
    <property type="component" value="Chromosome"/>
</dbReference>
<protein>
    <submittedName>
        <fullName evidence="2">MFS transporter</fullName>
    </submittedName>
</protein>